<dbReference type="InterPro" id="IPR001647">
    <property type="entry name" value="HTH_TetR"/>
</dbReference>
<organism evidence="6 7">
    <name type="scientific">Streptomyces fructofermentans</name>
    <dbReference type="NCBI Taxonomy" id="152141"/>
    <lineage>
        <taxon>Bacteria</taxon>
        <taxon>Bacillati</taxon>
        <taxon>Actinomycetota</taxon>
        <taxon>Actinomycetes</taxon>
        <taxon>Kitasatosporales</taxon>
        <taxon>Streptomycetaceae</taxon>
        <taxon>Streptomyces</taxon>
    </lineage>
</organism>
<dbReference type="PROSITE" id="PS01081">
    <property type="entry name" value="HTH_TETR_1"/>
    <property type="match status" value="1"/>
</dbReference>
<evidence type="ECO:0000256" key="1">
    <source>
        <dbReference type="ARBA" id="ARBA00023015"/>
    </source>
</evidence>
<evidence type="ECO:0000313" key="6">
    <source>
        <dbReference type="EMBL" id="GGX76336.1"/>
    </source>
</evidence>
<dbReference type="Gene3D" id="1.10.357.10">
    <property type="entry name" value="Tetracycline Repressor, domain 2"/>
    <property type="match status" value="1"/>
</dbReference>
<reference evidence="6" key="2">
    <citation type="submission" date="2020-09" db="EMBL/GenBank/DDBJ databases">
        <authorList>
            <person name="Sun Q."/>
            <person name="Ohkuma M."/>
        </authorList>
    </citation>
    <scope>NUCLEOTIDE SEQUENCE</scope>
    <source>
        <strain evidence="6">JCM 4956</strain>
    </source>
</reference>
<evidence type="ECO:0000259" key="5">
    <source>
        <dbReference type="PROSITE" id="PS50977"/>
    </source>
</evidence>
<keyword evidence="1" id="KW-0805">Transcription regulation</keyword>
<feature type="DNA-binding region" description="H-T-H motif" evidence="4">
    <location>
        <begin position="40"/>
        <end position="59"/>
    </location>
</feature>
<gene>
    <name evidence="6" type="ORF">GCM10010515_50070</name>
</gene>
<dbReference type="EMBL" id="BMWD01000019">
    <property type="protein sequence ID" value="GGX76336.1"/>
    <property type="molecule type" value="Genomic_DNA"/>
</dbReference>
<dbReference type="AlphaFoldDB" id="A0A918KUK7"/>
<dbReference type="InterPro" id="IPR023772">
    <property type="entry name" value="DNA-bd_HTH_TetR-type_CS"/>
</dbReference>
<dbReference type="InterPro" id="IPR009057">
    <property type="entry name" value="Homeodomain-like_sf"/>
</dbReference>
<evidence type="ECO:0000256" key="2">
    <source>
        <dbReference type="ARBA" id="ARBA00023125"/>
    </source>
</evidence>
<dbReference type="InterPro" id="IPR050109">
    <property type="entry name" value="HTH-type_TetR-like_transc_reg"/>
</dbReference>
<dbReference type="GO" id="GO:0003700">
    <property type="term" value="F:DNA-binding transcription factor activity"/>
    <property type="evidence" value="ECO:0007669"/>
    <property type="project" value="TreeGrafter"/>
</dbReference>
<keyword evidence="7" id="KW-1185">Reference proteome</keyword>
<dbReference type="GO" id="GO:0000976">
    <property type="term" value="F:transcription cis-regulatory region binding"/>
    <property type="evidence" value="ECO:0007669"/>
    <property type="project" value="TreeGrafter"/>
</dbReference>
<dbReference type="PROSITE" id="PS50977">
    <property type="entry name" value="HTH_TETR_2"/>
    <property type="match status" value="1"/>
</dbReference>
<accession>A0A918KUK7</accession>
<name>A0A918KUK7_9ACTN</name>
<dbReference type="RefSeq" id="WP_229916458.1">
    <property type="nucleotide sequence ID" value="NZ_BMWD01000019.1"/>
</dbReference>
<proteinExistence type="predicted"/>
<comment type="caution">
    <text evidence="6">The sequence shown here is derived from an EMBL/GenBank/DDBJ whole genome shotgun (WGS) entry which is preliminary data.</text>
</comment>
<feature type="domain" description="HTH tetR-type" evidence="5">
    <location>
        <begin position="17"/>
        <end position="77"/>
    </location>
</feature>
<dbReference type="PRINTS" id="PR00455">
    <property type="entry name" value="HTHTETR"/>
</dbReference>
<dbReference type="PANTHER" id="PTHR30055">
    <property type="entry name" value="HTH-TYPE TRANSCRIPTIONAL REGULATOR RUTR"/>
    <property type="match status" value="1"/>
</dbReference>
<protein>
    <submittedName>
        <fullName evidence="6">TetR family transcriptional regulator</fullName>
    </submittedName>
</protein>
<dbReference type="PANTHER" id="PTHR30055:SF234">
    <property type="entry name" value="HTH-TYPE TRANSCRIPTIONAL REGULATOR BETI"/>
    <property type="match status" value="1"/>
</dbReference>
<reference evidence="6" key="1">
    <citation type="journal article" date="2014" name="Int. J. Syst. Evol. Microbiol.">
        <title>Complete genome sequence of Corynebacterium casei LMG S-19264T (=DSM 44701T), isolated from a smear-ripened cheese.</title>
        <authorList>
            <consortium name="US DOE Joint Genome Institute (JGI-PGF)"/>
            <person name="Walter F."/>
            <person name="Albersmeier A."/>
            <person name="Kalinowski J."/>
            <person name="Ruckert C."/>
        </authorList>
    </citation>
    <scope>NUCLEOTIDE SEQUENCE</scope>
    <source>
        <strain evidence="6">JCM 4956</strain>
    </source>
</reference>
<evidence type="ECO:0000313" key="7">
    <source>
        <dbReference type="Proteomes" id="UP000645555"/>
    </source>
</evidence>
<dbReference type="Proteomes" id="UP000645555">
    <property type="component" value="Unassembled WGS sequence"/>
</dbReference>
<keyword evidence="3" id="KW-0804">Transcription</keyword>
<evidence type="ECO:0000256" key="4">
    <source>
        <dbReference type="PROSITE-ProRule" id="PRU00335"/>
    </source>
</evidence>
<keyword evidence="2 4" id="KW-0238">DNA-binding</keyword>
<evidence type="ECO:0000256" key="3">
    <source>
        <dbReference type="ARBA" id="ARBA00023163"/>
    </source>
</evidence>
<dbReference type="Pfam" id="PF00440">
    <property type="entry name" value="TetR_N"/>
    <property type="match status" value="1"/>
</dbReference>
<sequence length="211" mass="23000">MGNQGKVGAGTKGMPRKDRERLILDAAGEEFGRKGYARGSTADVAARAGITKPMIYEYFGSKDGLYLACLDRAGSRLVEAVESARQGPADITRAVRTLAALFRALESRLHDWELVYDSTVPTEGRLHTAAAVHRDALNRMGAVGVAEFLDSSRADRPLDADLVTHLWYGTVSGAVAWWRHHPEQSAAEMTARFERIFAVLLADKTTATHSS</sequence>
<dbReference type="SUPFAM" id="SSF46689">
    <property type="entry name" value="Homeodomain-like"/>
    <property type="match status" value="1"/>
</dbReference>